<protein>
    <submittedName>
        <fullName evidence="2">Uncharacterized protein</fullName>
    </submittedName>
</protein>
<dbReference type="AlphaFoldDB" id="A0AAW1YQY9"/>
<name>A0AAW1YQY9_RUBAR</name>
<evidence type="ECO:0000313" key="3">
    <source>
        <dbReference type="Proteomes" id="UP001457282"/>
    </source>
</evidence>
<organism evidence="2 3">
    <name type="scientific">Rubus argutus</name>
    <name type="common">Southern blackberry</name>
    <dbReference type="NCBI Taxonomy" id="59490"/>
    <lineage>
        <taxon>Eukaryota</taxon>
        <taxon>Viridiplantae</taxon>
        <taxon>Streptophyta</taxon>
        <taxon>Embryophyta</taxon>
        <taxon>Tracheophyta</taxon>
        <taxon>Spermatophyta</taxon>
        <taxon>Magnoliopsida</taxon>
        <taxon>eudicotyledons</taxon>
        <taxon>Gunneridae</taxon>
        <taxon>Pentapetalae</taxon>
        <taxon>rosids</taxon>
        <taxon>fabids</taxon>
        <taxon>Rosales</taxon>
        <taxon>Rosaceae</taxon>
        <taxon>Rosoideae</taxon>
        <taxon>Rosoideae incertae sedis</taxon>
        <taxon>Rubus</taxon>
    </lineage>
</organism>
<accession>A0AAW1YQY9</accession>
<gene>
    <name evidence="2" type="ORF">M0R45_006585</name>
</gene>
<keyword evidence="3" id="KW-1185">Reference proteome</keyword>
<dbReference type="Proteomes" id="UP001457282">
    <property type="component" value="Unassembled WGS sequence"/>
</dbReference>
<reference evidence="2 3" key="1">
    <citation type="journal article" date="2023" name="G3 (Bethesda)">
        <title>A chromosome-length genome assembly and annotation of blackberry (Rubus argutus, cv. 'Hillquist').</title>
        <authorList>
            <person name="Bruna T."/>
            <person name="Aryal R."/>
            <person name="Dudchenko O."/>
            <person name="Sargent D.J."/>
            <person name="Mead D."/>
            <person name="Buti M."/>
            <person name="Cavallini A."/>
            <person name="Hytonen T."/>
            <person name="Andres J."/>
            <person name="Pham M."/>
            <person name="Weisz D."/>
            <person name="Mascagni F."/>
            <person name="Usai G."/>
            <person name="Natali L."/>
            <person name="Bassil N."/>
            <person name="Fernandez G.E."/>
            <person name="Lomsadze A."/>
            <person name="Armour M."/>
            <person name="Olukolu B."/>
            <person name="Poorten T."/>
            <person name="Britton C."/>
            <person name="Davik J."/>
            <person name="Ashrafi H."/>
            <person name="Aiden E.L."/>
            <person name="Borodovsky M."/>
            <person name="Worthington M."/>
        </authorList>
    </citation>
    <scope>NUCLEOTIDE SEQUENCE [LARGE SCALE GENOMIC DNA]</scope>
    <source>
        <strain evidence="2">PI 553951</strain>
    </source>
</reference>
<proteinExistence type="predicted"/>
<comment type="caution">
    <text evidence="2">The sequence shown here is derived from an EMBL/GenBank/DDBJ whole genome shotgun (WGS) entry which is preliminary data.</text>
</comment>
<evidence type="ECO:0000256" key="1">
    <source>
        <dbReference type="SAM" id="MobiDB-lite"/>
    </source>
</evidence>
<evidence type="ECO:0000313" key="2">
    <source>
        <dbReference type="EMBL" id="KAK9951125.1"/>
    </source>
</evidence>
<feature type="region of interest" description="Disordered" evidence="1">
    <location>
        <begin position="55"/>
        <end position="74"/>
    </location>
</feature>
<sequence>MMVDEMDWAEESREAQGGFGDKMVTASVRPWFCELLDWFVFYSNHHRRQPWILPRIPPPPSRQTTVSSPLQPSFPAAYHHPIPLITKLQLNPK</sequence>
<dbReference type="EMBL" id="JBEDUW010000001">
    <property type="protein sequence ID" value="KAK9951125.1"/>
    <property type="molecule type" value="Genomic_DNA"/>
</dbReference>